<dbReference type="AlphaFoldDB" id="A0A2A4T9F2"/>
<protein>
    <submittedName>
        <fullName evidence="1">Uncharacterized protein</fullName>
    </submittedName>
</protein>
<reference evidence="2" key="1">
    <citation type="submission" date="2017-08" db="EMBL/GenBank/DDBJ databases">
        <title>A dynamic microbial community with high functional redundancy inhabits the cold, oxic subseafloor aquifer.</title>
        <authorList>
            <person name="Tully B.J."/>
            <person name="Wheat C.G."/>
            <person name="Glazer B.T."/>
            <person name="Huber J.A."/>
        </authorList>
    </citation>
    <scope>NUCLEOTIDE SEQUENCE [LARGE SCALE GENOMIC DNA]</scope>
</reference>
<name>A0A2A4T9F2_9DELT</name>
<evidence type="ECO:0000313" key="1">
    <source>
        <dbReference type="EMBL" id="PCI30163.1"/>
    </source>
</evidence>
<evidence type="ECO:0000313" key="2">
    <source>
        <dbReference type="Proteomes" id="UP000218113"/>
    </source>
</evidence>
<sequence length="173" mass="19619">MSTSNNSMDALRLVGTKVFQNLNQIKVNAFIDFSKSQPSIRCYVEFHKKDANGYCKVGAAKMTDYEFWGFVSGLEELIYTQNTDYSLYHSPKKAGFAGSDNTIHLNFANTNDYGPQYAITFGNKEDKVSIYLAPFELKGFLRGVTRLAEECDKALFSSQRKMDKTIRDQKQNA</sequence>
<proteinExistence type="predicted"/>
<dbReference type="Proteomes" id="UP000218113">
    <property type="component" value="Unassembled WGS sequence"/>
</dbReference>
<accession>A0A2A4T9F2</accession>
<gene>
    <name evidence="1" type="ORF">COB67_02440</name>
</gene>
<dbReference type="EMBL" id="NVSR01000007">
    <property type="protein sequence ID" value="PCI30163.1"/>
    <property type="molecule type" value="Genomic_DNA"/>
</dbReference>
<comment type="caution">
    <text evidence="1">The sequence shown here is derived from an EMBL/GenBank/DDBJ whole genome shotgun (WGS) entry which is preliminary data.</text>
</comment>
<organism evidence="1 2">
    <name type="scientific">SAR324 cluster bacterium</name>
    <dbReference type="NCBI Taxonomy" id="2024889"/>
    <lineage>
        <taxon>Bacteria</taxon>
        <taxon>Deltaproteobacteria</taxon>
        <taxon>SAR324 cluster</taxon>
    </lineage>
</organism>